<accession>A0A6J6ZUY6</accession>
<dbReference type="AlphaFoldDB" id="A0A6J6ZUY6"/>
<dbReference type="EMBL" id="CAFAAY010000140">
    <property type="protein sequence ID" value="CAB4824270.1"/>
    <property type="molecule type" value="Genomic_DNA"/>
</dbReference>
<name>A0A6J6ZUY6_9ZZZZ</name>
<organism evidence="1">
    <name type="scientific">freshwater metagenome</name>
    <dbReference type="NCBI Taxonomy" id="449393"/>
    <lineage>
        <taxon>unclassified sequences</taxon>
        <taxon>metagenomes</taxon>
        <taxon>ecological metagenomes</taxon>
    </lineage>
</organism>
<protein>
    <submittedName>
        <fullName evidence="1">Unannotated protein</fullName>
    </submittedName>
</protein>
<proteinExistence type="predicted"/>
<gene>
    <name evidence="1" type="ORF">UFOPK3124_01216</name>
</gene>
<evidence type="ECO:0000313" key="1">
    <source>
        <dbReference type="EMBL" id="CAB4824270.1"/>
    </source>
</evidence>
<sequence>MNIKTHRNHKYECFRRSLEKAILLWQWEIHARRFIHGAVHLLELSEHSLNTSQRILARVAQNYLTSQLLLEMIKRFLKSQTQFQIRYVPHLRFESTRFVHAIPLVKAKLHMASLKHSMQKPKVLQSIFISTGLLQSESQLKKTSALRSQS</sequence>
<reference evidence="1" key="1">
    <citation type="submission" date="2020-05" db="EMBL/GenBank/DDBJ databases">
        <authorList>
            <person name="Chiriac C."/>
            <person name="Salcher M."/>
            <person name="Ghai R."/>
            <person name="Kavagutti S V."/>
        </authorList>
    </citation>
    <scope>NUCLEOTIDE SEQUENCE</scope>
</reference>